<evidence type="ECO:0000256" key="3">
    <source>
        <dbReference type="ARBA" id="ARBA00012706"/>
    </source>
</evidence>
<dbReference type="Pfam" id="PF16990">
    <property type="entry name" value="CBM_35"/>
    <property type="match status" value="1"/>
</dbReference>
<dbReference type="EMBL" id="VKME01000008">
    <property type="protein sequence ID" value="MBE0127992.1"/>
    <property type="molecule type" value="Genomic_DNA"/>
</dbReference>
<dbReference type="Gene3D" id="3.20.20.80">
    <property type="entry name" value="Glycosidases"/>
    <property type="match status" value="1"/>
</dbReference>
<comment type="caution">
    <text evidence="11">The sequence shown here is derived from an EMBL/GenBank/DDBJ whole genome shotgun (WGS) entry which is preliminary data.</text>
</comment>
<dbReference type="InterPro" id="IPR013783">
    <property type="entry name" value="Ig-like_fold"/>
</dbReference>
<dbReference type="Proteomes" id="UP000656723">
    <property type="component" value="Unassembled WGS sequence"/>
</dbReference>
<evidence type="ECO:0000256" key="5">
    <source>
        <dbReference type="ARBA" id="ARBA00022729"/>
    </source>
</evidence>
<evidence type="ECO:0000313" key="12">
    <source>
        <dbReference type="Proteomes" id="UP000656723"/>
    </source>
</evidence>
<feature type="signal peptide" evidence="8">
    <location>
        <begin position="1"/>
        <end position="24"/>
    </location>
</feature>
<comment type="subcellular location">
    <subcellularLocation>
        <location evidence="2">Secreted</location>
    </subcellularLocation>
</comment>
<feature type="chain" id="PRO_5034255448" description="mannan endo-1,4-beta-mannosidase" evidence="8">
    <location>
        <begin position="25"/>
        <end position="731"/>
    </location>
</feature>
<evidence type="ECO:0000256" key="8">
    <source>
        <dbReference type="SAM" id="SignalP"/>
    </source>
</evidence>
<keyword evidence="5 8" id="KW-0732">Signal</keyword>
<organism evidence="11 12">
    <name type="scientific">Citrobacter amalonaticus</name>
    <dbReference type="NCBI Taxonomy" id="35703"/>
    <lineage>
        <taxon>Bacteria</taxon>
        <taxon>Pseudomonadati</taxon>
        <taxon>Pseudomonadota</taxon>
        <taxon>Gammaproteobacteria</taxon>
        <taxon>Enterobacterales</taxon>
        <taxon>Enterobacteriaceae</taxon>
        <taxon>Citrobacter</taxon>
    </lineage>
</organism>
<protein>
    <recommendedName>
        <fullName evidence="3">mannan endo-1,4-beta-mannosidase</fullName>
        <ecNumber evidence="3">3.2.1.78</ecNumber>
    </recommendedName>
</protein>
<dbReference type="EC" id="3.2.1.78" evidence="3"/>
<evidence type="ECO:0000259" key="9">
    <source>
        <dbReference type="Pfam" id="PF16990"/>
    </source>
</evidence>
<dbReference type="InterPro" id="IPR001547">
    <property type="entry name" value="Glyco_hydro_5"/>
</dbReference>
<dbReference type="Gene3D" id="2.60.120.260">
    <property type="entry name" value="Galactose-binding domain-like"/>
    <property type="match status" value="1"/>
</dbReference>
<reference evidence="11" key="1">
    <citation type="submission" date="2019-07" db="EMBL/GenBank/DDBJ databases">
        <title>KPC-2 carbapenem resistent Enterobacterales isolates from Germany.</title>
        <authorList>
            <person name="Yao Y."/>
            <person name="Falgenhauer L."/>
            <person name="Imirzalioglu C."/>
            <person name="Chakraborty T."/>
        </authorList>
    </citation>
    <scope>NUCLEOTIDE SEQUENCE</scope>
    <source>
        <strain evidence="11">CA13304</strain>
    </source>
</reference>
<dbReference type="InterPro" id="IPR045053">
    <property type="entry name" value="MAN-like"/>
</dbReference>
<evidence type="ECO:0000256" key="6">
    <source>
        <dbReference type="ARBA" id="ARBA00022801"/>
    </source>
</evidence>
<dbReference type="SUPFAM" id="SSF49265">
    <property type="entry name" value="Fibronectin type III"/>
    <property type="match status" value="1"/>
</dbReference>
<dbReference type="PANTHER" id="PTHR31451:SF39">
    <property type="entry name" value="MANNAN ENDO-1,4-BETA-MANNOSIDASE 1"/>
    <property type="match status" value="1"/>
</dbReference>
<dbReference type="PANTHER" id="PTHR31451">
    <property type="match status" value="1"/>
</dbReference>
<evidence type="ECO:0000313" key="11">
    <source>
        <dbReference type="EMBL" id="MBE0127992.1"/>
    </source>
</evidence>
<evidence type="ECO:0000256" key="2">
    <source>
        <dbReference type="ARBA" id="ARBA00004613"/>
    </source>
</evidence>
<keyword evidence="4" id="KW-0964">Secreted</keyword>
<accession>A0A8I0SVC1</accession>
<evidence type="ECO:0000256" key="7">
    <source>
        <dbReference type="ARBA" id="ARBA00023295"/>
    </source>
</evidence>
<dbReference type="AlphaFoldDB" id="A0A8I0SVC1"/>
<dbReference type="InterPro" id="IPR017853">
    <property type="entry name" value="GH"/>
</dbReference>
<evidence type="ECO:0000256" key="1">
    <source>
        <dbReference type="ARBA" id="ARBA00001678"/>
    </source>
</evidence>
<feature type="domain" description="CBM6" evidence="9">
    <location>
        <begin position="617"/>
        <end position="729"/>
    </location>
</feature>
<dbReference type="Gene3D" id="2.60.40.10">
    <property type="entry name" value="Immunoglobulins"/>
    <property type="match status" value="1"/>
</dbReference>
<dbReference type="GO" id="GO:0016985">
    <property type="term" value="F:mannan endo-1,4-beta-mannosidase activity"/>
    <property type="evidence" value="ECO:0007669"/>
    <property type="project" value="TreeGrafter"/>
</dbReference>
<evidence type="ECO:0000259" key="10">
    <source>
        <dbReference type="Pfam" id="PF26410"/>
    </source>
</evidence>
<sequence length="731" mass="81586">MHIPMKKMLLISLLSALGSVGAMAAEQSHFEHFITRDGAQLKDGDQVFRFAGIHAPELHRIEDDARGTCKADPRGWGQYFKWPTAEEQENWIKAMVKTGAKAQRVYVLSVQQENDADCARETHILAPATPDGMPRLNETAMKVYDNMIAEADKQGLRLILPFIDHWWWWGGREQLAAFYGEKPEDFYRTDSKTYKAYQDVIRQVITRTNSVTGRHYYDEKAIMAWETGNELEDTNEEFLTETAAWIRKWAPHQLIVDGTYKKINDFSLSDPNVDIISNHYYTNADNNHPEQVRKDLEAIGGKKVYLVGEFGLLDHKDLNSIMQSIVHTEVNGAQAAGGFIWGFRGHRHDGGFYWHKEYTGHYSYHLPGFPVEGKANQEMEVVDLVRNASAQMAGLEKAPALPVPEAPKLRASDSPFAINWMGAPVGRTYDIERATSAKGPWTVVGHDVSDGVNEWEPAKMDLFRDDYRSLQLGKTYYYRVIAKNESGASSPSNVISIKHTQKNVAPQITLSEALTTTVDKGVQLHGAWTDDNLPDRQVKTGWSNGGDKNVHFCDAEKDDTRAWFSAPGDYVLTFTADDGLLKSSKTLNVSVKEAAGKIPADYCNFGGGAMDVKQGKLNVVKSNENQLAISDDGFLGPFANEGDSVSWQVNAPWAGKFALHVKFNAKWGGKKNSFMVNKGTPIGIEFPQTDEKGQDIIVPVVLNAGENTITFGRLSGDWGYMFIKSIEVTAE</sequence>
<name>A0A8I0SVC1_CITAM</name>
<dbReference type="SUPFAM" id="SSF49785">
    <property type="entry name" value="Galactose-binding domain-like"/>
    <property type="match status" value="1"/>
</dbReference>
<proteinExistence type="predicted"/>
<gene>
    <name evidence="11" type="ORF">FOT72_08135</name>
</gene>
<dbReference type="Pfam" id="PF26410">
    <property type="entry name" value="GH5_mannosidase"/>
    <property type="match status" value="1"/>
</dbReference>
<dbReference type="InterPro" id="IPR005084">
    <property type="entry name" value="CBM6"/>
</dbReference>
<keyword evidence="6" id="KW-0378">Hydrolase</keyword>
<feature type="domain" description="Glycoside hydrolase family 5" evidence="10">
    <location>
        <begin position="93"/>
        <end position="266"/>
    </location>
</feature>
<evidence type="ECO:0000256" key="4">
    <source>
        <dbReference type="ARBA" id="ARBA00022525"/>
    </source>
</evidence>
<dbReference type="InterPro" id="IPR036116">
    <property type="entry name" value="FN3_sf"/>
</dbReference>
<dbReference type="RefSeq" id="WP_192478199.1">
    <property type="nucleotide sequence ID" value="NZ_VKME01000008.1"/>
</dbReference>
<dbReference type="GO" id="GO:0030246">
    <property type="term" value="F:carbohydrate binding"/>
    <property type="evidence" value="ECO:0007669"/>
    <property type="project" value="InterPro"/>
</dbReference>
<comment type="catalytic activity">
    <reaction evidence="1">
        <text>Random hydrolysis of (1-&gt;4)-beta-D-mannosidic linkages in mannans, galactomannans and glucomannans.</text>
        <dbReference type="EC" id="3.2.1.78"/>
    </reaction>
</comment>
<dbReference type="InterPro" id="IPR008979">
    <property type="entry name" value="Galactose-bd-like_sf"/>
</dbReference>
<dbReference type="SUPFAM" id="SSF51445">
    <property type="entry name" value="(Trans)glycosidases"/>
    <property type="match status" value="1"/>
</dbReference>
<keyword evidence="7" id="KW-0326">Glycosidase</keyword>
<dbReference type="GO" id="GO:0005576">
    <property type="term" value="C:extracellular region"/>
    <property type="evidence" value="ECO:0007669"/>
    <property type="project" value="UniProtKB-SubCell"/>
</dbReference>